<dbReference type="Proteomes" id="UP000004994">
    <property type="component" value="Chromosome 1"/>
</dbReference>
<dbReference type="InParanoid" id="A0A3Q7EV01"/>
<dbReference type="Gramene" id="Solyc01g113450.2.1">
    <property type="protein sequence ID" value="Solyc01g113450.2.1.1"/>
    <property type="gene ID" value="Solyc01g113450.2"/>
</dbReference>
<dbReference type="PaxDb" id="4081-Solyc01g113450.1.1"/>
<evidence type="ECO:0000313" key="3">
    <source>
        <dbReference type="Proteomes" id="UP000004994"/>
    </source>
</evidence>
<proteinExistence type="predicted"/>
<feature type="compositionally biased region" description="Low complexity" evidence="1">
    <location>
        <begin position="220"/>
        <end position="235"/>
    </location>
</feature>
<accession>A0A3Q7EV01</accession>
<feature type="compositionally biased region" description="Polar residues" evidence="1">
    <location>
        <begin position="179"/>
        <end position="202"/>
    </location>
</feature>
<dbReference type="AlphaFoldDB" id="A0A3Q7EV01"/>
<protein>
    <submittedName>
        <fullName evidence="2">Uncharacterized protein</fullName>
    </submittedName>
</protein>
<feature type="region of interest" description="Disordered" evidence="1">
    <location>
        <begin position="179"/>
        <end position="235"/>
    </location>
</feature>
<reference evidence="2" key="1">
    <citation type="journal article" date="2012" name="Nature">
        <title>The tomato genome sequence provides insights into fleshy fruit evolution.</title>
        <authorList>
            <consortium name="Tomato Genome Consortium"/>
        </authorList>
    </citation>
    <scope>NUCLEOTIDE SEQUENCE [LARGE SCALE GENOMIC DNA]</scope>
    <source>
        <strain evidence="2">cv. Heinz 1706</strain>
    </source>
</reference>
<feature type="region of interest" description="Disordered" evidence="1">
    <location>
        <begin position="118"/>
        <end position="141"/>
    </location>
</feature>
<dbReference type="EnsemblPlants" id="Solyc01g113450.2.1">
    <property type="protein sequence ID" value="Solyc01g113450.2.1.1"/>
    <property type="gene ID" value="Solyc01g113450.2"/>
</dbReference>
<evidence type="ECO:0000256" key="1">
    <source>
        <dbReference type="SAM" id="MobiDB-lite"/>
    </source>
</evidence>
<feature type="compositionally biased region" description="Polar residues" evidence="1">
    <location>
        <begin position="210"/>
        <end position="219"/>
    </location>
</feature>
<evidence type="ECO:0000313" key="2">
    <source>
        <dbReference type="EnsemblPlants" id="Solyc01g113450.2.1.1"/>
    </source>
</evidence>
<sequence>MAGNPADERFRPPDPSVGEEVSNVQLKTTEMADEASSSSSHLREEAIQVATIEAEMDEFRHHREIDRNLTSQVVDIQMADNLQQLVTGGLQRRGVENVQVIGTEKLSSMEAVMEIVSEKSSSMEAGQSSSRVNRTDTSQQKSIADVTSQEMNLNNQQEQINRGVRNLVHQQTAVMVDSQGIQPTVNYDGQKGIQSTQTQQRTDNPHKNSEIYQQQQQIDSTNTRNTNSRTTTIQQ</sequence>
<feature type="region of interest" description="Disordered" evidence="1">
    <location>
        <begin position="1"/>
        <end position="43"/>
    </location>
</feature>
<reference evidence="2" key="2">
    <citation type="submission" date="2019-01" db="UniProtKB">
        <authorList>
            <consortium name="EnsemblPlants"/>
        </authorList>
    </citation>
    <scope>IDENTIFICATION</scope>
    <source>
        <strain evidence="2">cv. Heinz 1706</strain>
    </source>
</reference>
<name>A0A3Q7EV01_SOLLC</name>
<keyword evidence="3" id="KW-1185">Reference proteome</keyword>
<organism evidence="2">
    <name type="scientific">Solanum lycopersicum</name>
    <name type="common">Tomato</name>
    <name type="synonym">Lycopersicon esculentum</name>
    <dbReference type="NCBI Taxonomy" id="4081"/>
    <lineage>
        <taxon>Eukaryota</taxon>
        <taxon>Viridiplantae</taxon>
        <taxon>Streptophyta</taxon>
        <taxon>Embryophyta</taxon>
        <taxon>Tracheophyta</taxon>
        <taxon>Spermatophyta</taxon>
        <taxon>Magnoliopsida</taxon>
        <taxon>eudicotyledons</taxon>
        <taxon>Gunneridae</taxon>
        <taxon>Pentapetalae</taxon>
        <taxon>asterids</taxon>
        <taxon>lamiids</taxon>
        <taxon>Solanales</taxon>
        <taxon>Solanaceae</taxon>
        <taxon>Solanoideae</taxon>
        <taxon>Solaneae</taxon>
        <taxon>Solanum</taxon>
        <taxon>Solanum subgen. Lycopersicon</taxon>
    </lineage>
</organism>
<feature type="compositionally biased region" description="Basic and acidic residues" evidence="1">
    <location>
        <begin position="1"/>
        <end position="12"/>
    </location>
</feature>